<dbReference type="RefSeq" id="WP_038049301.1">
    <property type="nucleotide sequence ID" value="NZ_JMFG01000020.1"/>
</dbReference>
<feature type="domain" description="Enoyl reductase (ER)" evidence="1">
    <location>
        <begin position="10"/>
        <end position="340"/>
    </location>
</feature>
<dbReference type="SUPFAM" id="SSF50129">
    <property type="entry name" value="GroES-like"/>
    <property type="match status" value="1"/>
</dbReference>
<dbReference type="InterPro" id="IPR020843">
    <property type="entry name" value="ER"/>
</dbReference>
<dbReference type="InterPro" id="IPR011032">
    <property type="entry name" value="GroES-like_sf"/>
</dbReference>
<dbReference type="Gene3D" id="3.40.50.720">
    <property type="entry name" value="NAD(P)-binding Rossmann-like Domain"/>
    <property type="match status" value="1"/>
</dbReference>
<dbReference type="AlphaFoldDB" id="A0A062XYB5"/>
<dbReference type="GO" id="GO:0016491">
    <property type="term" value="F:oxidoreductase activity"/>
    <property type="evidence" value="ECO:0007669"/>
    <property type="project" value="InterPro"/>
</dbReference>
<dbReference type="Proteomes" id="UP000027284">
    <property type="component" value="Unassembled WGS sequence"/>
</dbReference>
<dbReference type="InterPro" id="IPR052711">
    <property type="entry name" value="Zinc_ADH-like"/>
</dbReference>
<dbReference type="CDD" id="cd08266">
    <property type="entry name" value="Zn_ADH_like1"/>
    <property type="match status" value="1"/>
</dbReference>
<comment type="caution">
    <text evidence="2">The sequence shown here is derived from an EMBL/GenBank/DDBJ whole genome shotgun (WGS) entry which is preliminary data.</text>
</comment>
<evidence type="ECO:0000313" key="3">
    <source>
        <dbReference type="Proteomes" id="UP000027284"/>
    </source>
</evidence>
<dbReference type="Gene3D" id="3.90.180.10">
    <property type="entry name" value="Medium-chain alcohol dehydrogenases, catalytic domain"/>
    <property type="match status" value="1"/>
</dbReference>
<name>A0A062XYB5_9BACT</name>
<accession>A0A062XYB5</accession>
<keyword evidence="3" id="KW-1185">Reference proteome</keyword>
<dbReference type="SUPFAM" id="SSF51735">
    <property type="entry name" value="NAD(P)-binding Rossmann-fold domains"/>
    <property type="match status" value="1"/>
</dbReference>
<dbReference type="InterPro" id="IPR013154">
    <property type="entry name" value="ADH-like_N"/>
</dbReference>
<dbReference type="InterPro" id="IPR013149">
    <property type="entry name" value="ADH-like_C"/>
</dbReference>
<proteinExistence type="predicted"/>
<dbReference type="STRING" id="1312852.EG19_04615"/>
<dbReference type="Pfam" id="PF08240">
    <property type="entry name" value="ADH_N"/>
    <property type="match status" value="1"/>
</dbReference>
<dbReference type="PANTHER" id="PTHR45033">
    <property type="match status" value="1"/>
</dbReference>
<sequence>MRALYFEEHGSFENLKVGERPKPQAGSGEVVIALRAAAFNHLDLFVLHGLPGIPVPLPHIGGADGAGVVVEVGPGVANVREGDEVVFNPGIWCGQCEFCRKGEHSLCVSYGIVGEHTDGTFAEYVKVKAEACFPKPSHMSWEEAAAFPLTFLTAWRMLFTRARLQAGETVLIHGIGGGVAQAATILARQAQAAVIVTSSDDAKLEKAKGLGAEITINYTLEDVARKVRELTGKRGVDVVVETTGKATWMTSLRCAAKGGRIVTCGATTGPDPAEEIRLIFWNQLSILGSTMGNQKEFADMLSMVCEKKLRPLVDKVFPLAEGIAAYRYLAEGRQFGKVVLGVRDGA</sequence>
<protein>
    <recommendedName>
        <fullName evidence="1">Enoyl reductase (ER) domain-containing protein</fullName>
    </recommendedName>
</protein>
<dbReference type="PANTHER" id="PTHR45033:SF3">
    <property type="entry name" value="DEHYDROGENASE, PUTATIVE (AFU_ORTHOLOGUE AFUA_2G13270)-RELATED"/>
    <property type="match status" value="1"/>
</dbReference>
<dbReference type="InterPro" id="IPR036291">
    <property type="entry name" value="NAD(P)-bd_dom_sf"/>
</dbReference>
<dbReference type="OrthoDB" id="9787435at2"/>
<dbReference type="SMART" id="SM00829">
    <property type="entry name" value="PKS_ER"/>
    <property type="match status" value="1"/>
</dbReference>
<dbReference type="Pfam" id="PF00107">
    <property type="entry name" value="ADH_zinc_N"/>
    <property type="match status" value="1"/>
</dbReference>
<evidence type="ECO:0000259" key="1">
    <source>
        <dbReference type="SMART" id="SM00829"/>
    </source>
</evidence>
<gene>
    <name evidence="2" type="ORF">EG19_04615</name>
</gene>
<dbReference type="EMBL" id="JMFG01000020">
    <property type="protein sequence ID" value="KDA53495.1"/>
    <property type="molecule type" value="Genomic_DNA"/>
</dbReference>
<evidence type="ECO:0000313" key="2">
    <source>
        <dbReference type="EMBL" id="KDA53495.1"/>
    </source>
</evidence>
<reference evidence="2 3" key="1">
    <citation type="submission" date="2014-04" db="EMBL/GenBank/DDBJ databases">
        <title>The Genome Sequence of Thermoanaerobaculum aquaticum MP-01, The First Cultivated Group 23 Acidobacterium.</title>
        <authorList>
            <person name="Stamps B.W."/>
            <person name="Losey N.A."/>
            <person name="Lawson P.A."/>
            <person name="Stevenson B.S."/>
        </authorList>
    </citation>
    <scope>NUCLEOTIDE SEQUENCE [LARGE SCALE GENOMIC DNA]</scope>
    <source>
        <strain evidence="2 3">MP-01</strain>
    </source>
</reference>
<organism evidence="2 3">
    <name type="scientific">Thermoanaerobaculum aquaticum</name>
    <dbReference type="NCBI Taxonomy" id="1312852"/>
    <lineage>
        <taxon>Bacteria</taxon>
        <taxon>Pseudomonadati</taxon>
        <taxon>Acidobacteriota</taxon>
        <taxon>Thermoanaerobaculia</taxon>
        <taxon>Thermoanaerobaculales</taxon>
        <taxon>Thermoanaerobaculaceae</taxon>
        <taxon>Thermoanaerobaculum</taxon>
    </lineage>
</organism>